<keyword evidence="1 2" id="KW-0193">Cuticle</keyword>
<evidence type="ECO:0000256" key="1">
    <source>
        <dbReference type="ARBA" id="ARBA00022460"/>
    </source>
</evidence>
<dbReference type="InterPro" id="IPR000618">
    <property type="entry name" value="Insect_cuticle"/>
</dbReference>
<dbReference type="Proteomes" id="UP001162156">
    <property type="component" value="Unassembled WGS sequence"/>
</dbReference>
<gene>
    <name evidence="4" type="ORF">NQ314_003222</name>
</gene>
<dbReference type="EMBL" id="JANEYF010000917">
    <property type="protein sequence ID" value="KAJ8966927.1"/>
    <property type="molecule type" value="Genomic_DNA"/>
</dbReference>
<dbReference type="PANTHER" id="PTHR12236">
    <property type="entry name" value="STRUCTURAL CONTITUENT OF CUTICLE"/>
    <property type="match status" value="1"/>
</dbReference>
<keyword evidence="3" id="KW-0732">Signal</keyword>
<dbReference type="GO" id="GO:0005615">
    <property type="term" value="C:extracellular space"/>
    <property type="evidence" value="ECO:0007669"/>
    <property type="project" value="TreeGrafter"/>
</dbReference>
<dbReference type="InterPro" id="IPR031311">
    <property type="entry name" value="CHIT_BIND_RR_consensus"/>
</dbReference>
<comment type="caution">
    <text evidence="4">The sequence shown here is derived from an EMBL/GenBank/DDBJ whole genome shotgun (WGS) entry which is preliminary data.</text>
</comment>
<dbReference type="GO" id="GO:0042302">
    <property type="term" value="F:structural constituent of cuticle"/>
    <property type="evidence" value="ECO:0007669"/>
    <property type="project" value="UniProtKB-UniRule"/>
</dbReference>
<dbReference type="PRINTS" id="PR00947">
    <property type="entry name" value="CUTICLE"/>
</dbReference>
<evidence type="ECO:0000313" key="4">
    <source>
        <dbReference type="EMBL" id="KAJ8966927.1"/>
    </source>
</evidence>
<evidence type="ECO:0000256" key="2">
    <source>
        <dbReference type="PROSITE-ProRule" id="PRU00497"/>
    </source>
</evidence>
<proteinExistence type="predicted"/>
<organism evidence="4 5">
    <name type="scientific">Rhamnusium bicolor</name>
    <dbReference type="NCBI Taxonomy" id="1586634"/>
    <lineage>
        <taxon>Eukaryota</taxon>
        <taxon>Metazoa</taxon>
        <taxon>Ecdysozoa</taxon>
        <taxon>Arthropoda</taxon>
        <taxon>Hexapoda</taxon>
        <taxon>Insecta</taxon>
        <taxon>Pterygota</taxon>
        <taxon>Neoptera</taxon>
        <taxon>Endopterygota</taxon>
        <taxon>Coleoptera</taxon>
        <taxon>Polyphaga</taxon>
        <taxon>Cucujiformia</taxon>
        <taxon>Chrysomeloidea</taxon>
        <taxon>Cerambycidae</taxon>
        <taxon>Lepturinae</taxon>
        <taxon>Rhagiini</taxon>
        <taxon>Rhamnusium</taxon>
    </lineage>
</organism>
<dbReference type="AlphaFoldDB" id="A0AAV8ZQ74"/>
<accession>A0AAV8ZQ74</accession>
<dbReference type="GO" id="GO:0031012">
    <property type="term" value="C:extracellular matrix"/>
    <property type="evidence" value="ECO:0007669"/>
    <property type="project" value="TreeGrafter"/>
</dbReference>
<evidence type="ECO:0000313" key="5">
    <source>
        <dbReference type="Proteomes" id="UP001162156"/>
    </source>
</evidence>
<feature type="chain" id="PRO_5043989919" evidence="3">
    <location>
        <begin position="18"/>
        <end position="213"/>
    </location>
</feature>
<feature type="signal peptide" evidence="3">
    <location>
        <begin position="1"/>
        <end position="17"/>
    </location>
</feature>
<reference evidence="4" key="1">
    <citation type="journal article" date="2023" name="Insect Mol. Biol.">
        <title>Genome sequencing provides insights into the evolution of gene families encoding plant cell wall-degrading enzymes in longhorned beetles.</title>
        <authorList>
            <person name="Shin N.R."/>
            <person name="Okamura Y."/>
            <person name="Kirsch R."/>
            <person name="Pauchet Y."/>
        </authorList>
    </citation>
    <scope>NUCLEOTIDE SEQUENCE</scope>
    <source>
        <strain evidence="4">RBIC_L_NR</strain>
    </source>
</reference>
<dbReference type="PROSITE" id="PS00233">
    <property type="entry name" value="CHIT_BIND_RR_1"/>
    <property type="match status" value="1"/>
</dbReference>
<keyword evidence="5" id="KW-1185">Reference proteome</keyword>
<name>A0AAV8ZQ74_9CUCU</name>
<dbReference type="PANTHER" id="PTHR12236:SF75">
    <property type="entry name" value="CUTICULAR PROTEIN 62BB, ISOFORM A"/>
    <property type="match status" value="1"/>
</dbReference>
<dbReference type="PROSITE" id="PS51155">
    <property type="entry name" value="CHIT_BIND_RR_2"/>
    <property type="match status" value="1"/>
</dbReference>
<dbReference type="InterPro" id="IPR051217">
    <property type="entry name" value="Insect_Cuticle_Struc_Prot"/>
</dbReference>
<dbReference type="Pfam" id="PF00379">
    <property type="entry name" value="Chitin_bind_4"/>
    <property type="match status" value="1"/>
</dbReference>
<protein>
    <submittedName>
        <fullName evidence="4">Uncharacterized protein</fullName>
    </submittedName>
</protein>
<evidence type="ECO:0000256" key="3">
    <source>
        <dbReference type="SAM" id="SignalP"/>
    </source>
</evidence>
<sequence length="213" mass="23032">MLLETAILSTILASINGGYINSNYGGVHQGGFVNNGNEGYHNGGFSGGAAVSSTSYTTHHAPSSSFSRYNQNHGVTQSFVNNYNALNEPSHIGGHHEFISNSYQNTNSAGGYHNFGGNDFVQGGGYHDADYDEGANYHDPPKYEFKYGIEDPHTGDKKTQHEVRDGDVVKGQYSLVESDGSVRTVEYTADSHHGFRAIVHKSGQESVAFGHHD</sequence>